<evidence type="ECO:0000256" key="5">
    <source>
        <dbReference type="ARBA" id="ARBA00022679"/>
    </source>
</evidence>
<keyword evidence="3" id="KW-0004">4Fe-4S</keyword>
<gene>
    <name evidence="17" type="ORF">M9189_06945</name>
</gene>
<evidence type="ECO:0000256" key="13">
    <source>
        <dbReference type="ARBA" id="ARBA00081141"/>
    </source>
</evidence>
<evidence type="ECO:0000256" key="7">
    <source>
        <dbReference type="ARBA" id="ARBA00022723"/>
    </source>
</evidence>
<dbReference type="GO" id="GO:0035597">
    <property type="term" value="F:tRNA-2-methylthio-N(6)-dimethylallyladenosine(37) synthase activity"/>
    <property type="evidence" value="ECO:0007669"/>
    <property type="project" value="UniProtKB-EC"/>
</dbReference>
<dbReference type="FunFam" id="3.80.30.20:FF:000001">
    <property type="entry name" value="tRNA-2-methylthio-N(6)-dimethylallyladenosine synthase 2"/>
    <property type="match status" value="1"/>
</dbReference>
<protein>
    <recommendedName>
        <fullName evidence="11">tRNA-2-methylthio-N(6)-dimethylallyladenosine synthase</fullName>
        <ecNumber evidence="10">2.8.4.3</ecNumber>
    </recommendedName>
    <alternativeName>
        <fullName evidence="13">(Dimethylallyl)adenosine tRNA methylthiotransferase MiaB</fullName>
    </alternativeName>
    <alternativeName>
        <fullName evidence="12">tRNA-i(6)A37 methylthiotransferase</fullName>
    </alternativeName>
</protein>
<organism evidence="17 18">
    <name type="scientific">Xiashengella succiniciproducens</name>
    <dbReference type="NCBI Taxonomy" id="2949635"/>
    <lineage>
        <taxon>Bacteria</taxon>
        <taxon>Pseudomonadati</taxon>
        <taxon>Bacteroidota</taxon>
        <taxon>Bacteroidia</taxon>
        <taxon>Marinilabiliales</taxon>
        <taxon>Marinilabiliaceae</taxon>
        <taxon>Xiashengella</taxon>
    </lineage>
</organism>
<sequence>MKYHLVILGCQMNHADAERVQAIMAKLGYVQTEKEEDADIIGIIACSVRQKAIDKVYSKIAKWNKWKNKKNLITFVSGCILPDDQQKFLKLFDLVFDMKELASFPAMLSQYGVTTPISNNPVVDSEEMKEVARPATPAEKLNFAGLKPVSKVAAPPQTWEVTPIYNSDFEAFIPIQNGCNKFCTFCAVPYTRGREVSRHSVDILEEAKHLIARGYKSITLLGQNVNSYGLDKKGAELSFAELIDQLGEMADNSGREVWIYFTSPHPRDMKRDVIEAIARRRSLAKQIHLPVQSGDDKVLIRMNRKHSMDRYREVVGWIRELVPQATLFTDIIVGFTGETDEQFENTRKAMYEFKYNMAYIAMYSPRPGAASYAWADDVAIAVKKQRYAVLSRDLEKVAIEYTKHLKDKTVRVLVRGTDRKEGYLSGHTEGKIIVRFQSDDMSLVGKFVDVRIDSVRPFSAEGELVGVEALQLG</sequence>
<comment type="cofactor">
    <cofactor evidence="1">
        <name>[4Fe-4S] cluster</name>
        <dbReference type="ChEBI" id="CHEBI:49883"/>
    </cofactor>
</comment>
<keyword evidence="5" id="KW-0808">Transferase</keyword>
<evidence type="ECO:0000259" key="14">
    <source>
        <dbReference type="PROSITE" id="PS50926"/>
    </source>
</evidence>
<dbReference type="PROSITE" id="PS51918">
    <property type="entry name" value="RADICAL_SAM"/>
    <property type="match status" value="1"/>
</dbReference>
<dbReference type="InterPro" id="IPR007197">
    <property type="entry name" value="rSAM"/>
</dbReference>
<dbReference type="PROSITE" id="PS51449">
    <property type="entry name" value="MTTASE_N"/>
    <property type="match status" value="1"/>
</dbReference>
<evidence type="ECO:0000259" key="15">
    <source>
        <dbReference type="PROSITE" id="PS51449"/>
    </source>
</evidence>
<feature type="domain" description="Radical SAM core" evidence="16">
    <location>
        <begin position="165"/>
        <end position="400"/>
    </location>
</feature>
<dbReference type="InterPro" id="IPR023404">
    <property type="entry name" value="rSAM_horseshoe"/>
</dbReference>
<evidence type="ECO:0000256" key="6">
    <source>
        <dbReference type="ARBA" id="ARBA00022691"/>
    </source>
</evidence>
<dbReference type="InterPro" id="IPR058240">
    <property type="entry name" value="rSAM_sf"/>
</dbReference>
<evidence type="ECO:0000313" key="18">
    <source>
        <dbReference type="Proteomes" id="UP001056426"/>
    </source>
</evidence>
<evidence type="ECO:0000256" key="12">
    <source>
        <dbReference type="ARBA" id="ARBA00080698"/>
    </source>
</evidence>
<dbReference type="PANTHER" id="PTHR43020">
    <property type="entry name" value="CDK5 REGULATORY SUBUNIT-ASSOCIATED PROTEIN 1"/>
    <property type="match status" value="1"/>
</dbReference>
<feature type="domain" description="MTTase N-terminal" evidence="15">
    <location>
        <begin position="1"/>
        <end position="113"/>
    </location>
</feature>
<dbReference type="SFLD" id="SFLDG01082">
    <property type="entry name" value="B12-binding_domain_containing"/>
    <property type="match status" value="1"/>
</dbReference>
<dbReference type="KEGG" id="alkq:M9189_06945"/>
<evidence type="ECO:0000256" key="9">
    <source>
        <dbReference type="ARBA" id="ARBA00023014"/>
    </source>
</evidence>
<evidence type="ECO:0000256" key="10">
    <source>
        <dbReference type="ARBA" id="ARBA00033765"/>
    </source>
</evidence>
<dbReference type="Proteomes" id="UP001056426">
    <property type="component" value="Chromosome"/>
</dbReference>
<dbReference type="EMBL" id="CP098400">
    <property type="protein sequence ID" value="URW78599.1"/>
    <property type="molecule type" value="Genomic_DNA"/>
</dbReference>
<dbReference type="InterPro" id="IPR020612">
    <property type="entry name" value="Methylthiotransferase_CS"/>
</dbReference>
<dbReference type="EC" id="2.8.4.3" evidence="10"/>
<dbReference type="Gene3D" id="3.40.50.12160">
    <property type="entry name" value="Methylthiotransferase, N-terminal domain"/>
    <property type="match status" value="1"/>
</dbReference>
<dbReference type="InterPro" id="IPR002792">
    <property type="entry name" value="TRAM_dom"/>
</dbReference>
<dbReference type="GO" id="GO:0005829">
    <property type="term" value="C:cytosol"/>
    <property type="evidence" value="ECO:0007669"/>
    <property type="project" value="TreeGrafter"/>
</dbReference>
<keyword evidence="8" id="KW-0408">Iron</keyword>
<dbReference type="GO" id="GO:0046872">
    <property type="term" value="F:metal ion binding"/>
    <property type="evidence" value="ECO:0007669"/>
    <property type="project" value="UniProtKB-KW"/>
</dbReference>
<dbReference type="NCBIfam" id="TIGR00089">
    <property type="entry name" value="MiaB/RimO family radical SAM methylthiotransferase"/>
    <property type="match status" value="1"/>
</dbReference>
<proteinExistence type="predicted"/>
<dbReference type="InterPro" id="IPR038135">
    <property type="entry name" value="Methylthiotransferase_N_sf"/>
</dbReference>
<evidence type="ECO:0000256" key="8">
    <source>
        <dbReference type="ARBA" id="ARBA00023004"/>
    </source>
</evidence>
<dbReference type="CDD" id="cd01335">
    <property type="entry name" value="Radical_SAM"/>
    <property type="match status" value="1"/>
</dbReference>
<dbReference type="InterPro" id="IPR006638">
    <property type="entry name" value="Elp3/MiaA/NifB-like_rSAM"/>
</dbReference>
<name>A0A9J6ZM86_9BACT</name>
<dbReference type="Pfam" id="PF01938">
    <property type="entry name" value="TRAM"/>
    <property type="match status" value="1"/>
</dbReference>
<dbReference type="SUPFAM" id="SSF102114">
    <property type="entry name" value="Radical SAM enzymes"/>
    <property type="match status" value="1"/>
</dbReference>
<evidence type="ECO:0000256" key="4">
    <source>
        <dbReference type="ARBA" id="ARBA00022490"/>
    </source>
</evidence>
<keyword evidence="9" id="KW-0411">Iron-sulfur</keyword>
<dbReference type="FunFam" id="3.40.50.12160:FF:000003">
    <property type="entry name" value="CDK5 regulatory subunit-associated protein 1"/>
    <property type="match status" value="1"/>
</dbReference>
<dbReference type="Pfam" id="PF00919">
    <property type="entry name" value="UPF0004"/>
    <property type="match status" value="1"/>
</dbReference>
<dbReference type="Gene3D" id="3.80.30.20">
    <property type="entry name" value="tm_1862 like domain"/>
    <property type="match status" value="1"/>
</dbReference>
<accession>A0A9J6ZM86</accession>
<evidence type="ECO:0000313" key="17">
    <source>
        <dbReference type="EMBL" id="URW78599.1"/>
    </source>
</evidence>
<keyword evidence="7" id="KW-0479">Metal-binding</keyword>
<evidence type="ECO:0000256" key="3">
    <source>
        <dbReference type="ARBA" id="ARBA00022485"/>
    </source>
</evidence>
<dbReference type="PANTHER" id="PTHR43020:SF2">
    <property type="entry name" value="MITOCHONDRIAL TRNA METHYLTHIOTRANSFERASE CDK5RAP1"/>
    <property type="match status" value="1"/>
</dbReference>
<evidence type="ECO:0000259" key="16">
    <source>
        <dbReference type="PROSITE" id="PS51918"/>
    </source>
</evidence>
<evidence type="ECO:0000256" key="2">
    <source>
        <dbReference type="ARBA" id="ARBA00003234"/>
    </source>
</evidence>
<reference evidence="17" key="2">
    <citation type="submission" date="2022-06" db="EMBL/GenBank/DDBJ databases">
        <title>Xiashengella guii gen. nov. sp. nov., a bacterium isolated form anaerobic digestion tank.</title>
        <authorList>
            <person name="Huang H."/>
        </authorList>
    </citation>
    <scope>NUCLEOTIDE SEQUENCE</scope>
    <source>
        <strain evidence="17">Ai-910</strain>
    </source>
</reference>
<dbReference type="RefSeq" id="WP_250721963.1">
    <property type="nucleotide sequence ID" value="NZ_CP098400.1"/>
</dbReference>
<keyword evidence="6" id="KW-0949">S-adenosyl-L-methionine</keyword>
<reference evidence="17" key="1">
    <citation type="submission" date="2022-05" db="EMBL/GenBank/DDBJ databases">
        <authorList>
            <person name="Sun X."/>
        </authorList>
    </citation>
    <scope>NUCLEOTIDE SEQUENCE</scope>
    <source>
        <strain evidence="17">Ai-910</strain>
    </source>
</reference>
<keyword evidence="18" id="KW-1185">Reference proteome</keyword>
<dbReference type="Pfam" id="PF04055">
    <property type="entry name" value="Radical_SAM"/>
    <property type="match status" value="1"/>
</dbReference>
<keyword evidence="4" id="KW-0963">Cytoplasm</keyword>
<evidence type="ECO:0000256" key="1">
    <source>
        <dbReference type="ARBA" id="ARBA00001966"/>
    </source>
</evidence>
<dbReference type="SMART" id="SM00729">
    <property type="entry name" value="Elp3"/>
    <property type="match status" value="1"/>
</dbReference>
<dbReference type="AlphaFoldDB" id="A0A9J6ZM86"/>
<dbReference type="SFLD" id="SFLDS00029">
    <property type="entry name" value="Radical_SAM"/>
    <property type="match status" value="1"/>
</dbReference>
<evidence type="ECO:0000256" key="11">
    <source>
        <dbReference type="ARBA" id="ARBA00068570"/>
    </source>
</evidence>
<dbReference type="SFLD" id="SFLDG01061">
    <property type="entry name" value="methylthiotransferase"/>
    <property type="match status" value="1"/>
</dbReference>
<dbReference type="PROSITE" id="PS50926">
    <property type="entry name" value="TRAM"/>
    <property type="match status" value="1"/>
</dbReference>
<dbReference type="InterPro" id="IPR005839">
    <property type="entry name" value="Methylthiotransferase"/>
</dbReference>
<comment type="function">
    <text evidence="2">Catalyzes the methylthiolation of N6-(dimethylallyl)adenosine (i(6)A), leading to the formation of 2-methylthio-N6-(dimethylallyl)adenosine (ms(2)i(6)A) at position 37 in tRNAs that read codons beginning with uridine.</text>
</comment>
<feature type="domain" description="TRAM" evidence="14">
    <location>
        <begin position="403"/>
        <end position="466"/>
    </location>
</feature>
<dbReference type="PROSITE" id="PS01278">
    <property type="entry name" value="MTTASE_RADICAL"/>
    <property type="match status" value="1"/>
</dbReference>
<dbReference type="InterPro" id="IPR013848">
    <property type="entry name" value="Methylthiotransferase_N"/>
</dbReference>
<dbReference type="GO" id="GO:0051539">
    <property type="term" value="F:4 iron, 4 sulfur cluster binding"/>
    <property type="evidence" value="ECO:0007669"/>
    <property type="project" value="UniProtKB-KW"/>
</dbReference>